<name>A0AAW1X3P2_RUBAR</name>
<dbReference type="EMBL" id="JBEDUW010000004">
    <property type="protein sequence ID" value="KAK9931561.1"/>
    <property type="molecule type" value="Genomic_DNA"/>
</dbReference>
<accession>A0AAW1X3P2</accession>
<comment type="caution">
    <text evidence="4">The sequence shown here is derived from an EMBL/GenBank/DDBJ whole genome shotgun (WGS) entry which is preliminary data.</text>
</comment>
<reference evidence="4 5" key="1">
    <citation type="journal article" date="2023" name="G3 (Bethesda)">
        <title>A chromosome-length genome assembly and annotation of blackberry (Rubus argutus, cv. 'Hillquist').</title>
        <authorList>
            <person name="Bruna T."/>
            <person name="Aryal R."/>
            <person name="Dudchenko O."/>
            <person name="Sargent D.J."/>
            <person name="Mead D."/>
            <person name="Buti M."/>
            <person name="Cavallini A."/>
            <person name="Hytonen T."/>
            <person name="Andres J."/>
            <person name="Pham M."/>
            <person name="Weisz D."/>
            <person name="Mascagni F."/>
            <person name="Usai G."/>
            <person name="Natali L."/>
            <person name="Bassil N."/>
            <person name="Fernandez G.E."/>
            <person name="Lomsadze A."/>
            <person name="Armour M."/>
            <person name="Olukolu B."/>
            <person name="Poorten T."/>
            <person name="Britton C."/>
            <person name="Davik J."/>
            <person name="Ashrafi H."/>
            <person name="Aiden E.L."/>
            <person name="Borodovsky M."/>
            <person name="Worthington M."/>
        </authorList>
    </citation>
    <scope>NUCLEOTIDE SEQUENCE [LARGE SCALE GENOMIC DNA]</scope>
    <source>
        <strain evidence="4">PI 553951</strain>
    </source>
</reference>
<proteinExistence type="predicted"/>
<organism evidence="4 5">
    <name type="scientific">Rubus argutus</name>
    <name type="common">Southern blackberry</name>
    <dbReference type="NCBI Taxonomy" id="59490"/>
    <lineage>
        <taxon>Eukaryota</taxon>
        <taxon>Viridiplantae</taxon>
        <taxon>Streptophyta</taxon>
        <taxon>Embryophyta</taxon>
        <taxon>Tracheophyta</taxon>
        <taxon>Spermatophyta</taxon>
        <taxon>Magnoliopsida</taxon>
        <taxon>eudicotyledons</taxon>
        <taxon>Gunneridae</taxon>
        <taxon>Pentapetalae</taxon>
        <taxon>rosids</taxon>
        <taxon>fabids</taxon>
        <taxon>Rosales</taxon>
        <taxon>Rosaceae</taxon>
        <taxon>Rosoideae</taxon>
        <taxon>Rosoideae incertae sedis</taxon>
        <taxon>Rubus</taxon>
    </lineage>
</organism>
<dbReference type="InterPro" id="IPR015421">
    <property type="entry name" value="PyrdxlP-dep_Trfase_major"/>
</dbReference>
<evidence type="ECO:0000256" key="2">
    <source>
        <dbReference type="ARBA" id="ARBA00022898"/>
    </source>
</evidence>
<dbReference type="AlphaFoldDB" id="A0AAW1X3P2"/>
<keyword evidence="5" id="KW-1185">Reference proteome</keyword>
<dbReference type="SUPFAM" id="SSF53383">
    <property type="entry name" value="PLP-dependent transferases"/>
    <property type="match status" value="1"/>
</dbReference>
<evidence type="ECO:0000313" key="4">
    <source>
        <dbReference type="EMBL" id="KAK9931561.1"/>
    </source>
</evidence>
<evidence type="ECO:0000256" key="3">
    <source>
        <dbReference type="SAM" id="SignalP"/>
    </source>
</evidence>
<comment type="cofactor">
    <cofactor evidence="1">
        <name>pyridoxal 5'-phosphate</name>
        <dbReference type="ChEBI" id="CHEBI:597326"/>
    </cofactor>
</comment>
<gene>
    <name evidence="4" type="ORF">M0R45_018834</name>
</gene>
<feature type="chain" id="PRO_5043587346" evidence="3">
    <location>
        <begin position="20"/>
        <end position="338"/>
    </location>
</feature>
<dbReference type="InterPro" id="IPR015424">
    <property type="entry name" value="PyrdxlP-dep_Trfase"/>
</dbReference>
<dbReference type="PANTHER" id="PTHR43277">
    <property type="entry name" value="ARGININE DECARBOXYLASE"/>
    <property type="match status" value="1"/>
</dbReference>
<keyword evidence="3" id="KW-0732">Signal</keyword>
<feature type="signal peptide" evidence="3">
    <location>
        <begin position="1"/>
        <end position="19"/>
    </location>
</feature>
<dbReference type="Gene3D" id="3.40.640.10">
    <property type="entry name" value="Type I PLP-dependent aspartate aminotransferase-like (Major domain)"/>
    <property type="match status" value="2"/>
</dbReference>
<dbReference type="InterPro" id="IPR052357">
    <property type="entry name" value="Orn_Lys_Arg_decarboxylase-I"/>
</dbReference>
<keyword evidence="2" id="KW-0663">Pyridoxal phosphate</keyword>
<sequence length="338" mass="37492">MYSCVLVNLLAAHLALKFGNWTLISQCGVKVTTSLHLLTLQIFLQESSNLVVKKKEDKTRGRVSTRSVTKEKILISNSQISEQQNPPPLVTALKASAEQNVASFHFPGHNRGPILDAQQQAAKLFGSLETWFPCRRDNMWNSGSHYGYLFGLYPKYIIPDYNFDWDIAGGVLLHHRHVKTAIKELEKEGQKAAAVFMTSPTYHGICSNLSEITQLCHSHGISFLDVPSFPKFPAIDPLRLTIGFQQLGLSGYEADEILCKDHDIICELVDTQSITFVINLGTCREHVQKLVSGIKHLAATSAPTRAAERKVDSDNCAPFADIKTSLIPRVAFFNGKGN</sequence>
<protein>
    <submittedName>
        <fullName evidence="4">Uncharacterized protein</fullName>
    </submittedName>
</protein>
<dbReference type="PANTHER" id="PTHR43277:SF4">
    <property type="entry name" value="ARGININE DECARBOXYLASE"/>
    <property type="match status" value="1"/>
</dbReference>
<evidence type="ECO:0000313" key="5">
    <source>
        <dbReference type="Proteomes" id="UP001457282"/>
    </source>
</evidence>
<dbReference type="Proteomes" id="UP001457282">
    <property type="component" value="Unassembled WGS sequence"/>
</dbReference>
<evidence type="ECO:0000256" key="1">
    <source>
        <dbReference type="ARBA" id="ARBA00001933"/>
    </source>
</evidence>